<sequence>MTNRRDLLLAGSSALAGAGTHAAVRAAGDATASPASGSTARAGIAITELGAHPDRPDNADAIQRTVAAALRAGRSVIIPTGTFRFSKLDLGENDGTDPRRLVLTGPGTLRSEQRGVAITASRGPFYDLVIDGPAFESDVGKGTTMLDGDRLRRLVIAPGTQFRNIDWVIRAKDYLQSVRMIGAIVRGGAGAVVSAPMAFDCLFTHNIIEFVTDGFVIDGDNDPALNRCSIEGNVIEGIGGRAVVLGTCLATTVSDNYLENNTGGDIRLDAGTAPHKGLRVQGNAIQLSAAALAAGRFGIIWGRSTALPVRAGGNFCNGNLHDTAGTAALIDMNGDVATGQLYRGYDPRATRNAPVGRATFSDGLAQHITWFDRAITIDPHQSEIAFAGRYGAKGDAPVLTFGPASPQDAPAAFDRRQWALGSVVFNVAPQPGKPASWVCTRAGTPGTWSAVLCQG</sequence>
<dbReference type="InterPro" id="IPR006311">
    <property type="entry name" value="TAT_signal"/>
</dbReference>
<dbReference type="AlphaFoldDB" id="A0A7X0JCR2"/>
<organism evidence="1 2">
    <name type="scientific">Sphingomonas endophytica</name>
    <dbReference type="NCBI Taxonomy" id="869719"/>
    <lineage>
        <taxon>Bacteria</taxon>
        <taxon>Pseudomonadati</taxon>
        <taxon>Pseudomonadota</taxon>
        <taxon>Alphaproteobacteria</taxon>
        <taxon>Sphingomonadales</taxon>
        <taxon>Sphingomonadaceae</taxon>
        <taxon>Sphingomonas</taxon>
    </lineage>
</organism>
<dbReference type="InterPro" id="IPR012334">
    <property type="entry name" value="Pectin_lyas_fold"/>
</dbReference>
<proteinExistence type="predicted"/>
<dbReference type="Proteomes" id="UP000522313">
    <property type="component" value="Unassembled WGS sequence"/>
</dbReference>
<comment type="caution">
    <text evidence="1">The sequence shown here is derived from an EMBL/GenBank/DDBJ whole genome shotgun (WGS) entry which is preliminary data.</text>
</comment>
<protein>
    <recommendedName>
        <fullName evidence="3">Right handed beta helix domain-containing protein</fullName>
    </recommendedName>
</protein>
<reference evidence="1 2" key="2">
    <citation type="submission" date="2020-08" db="EMBL/GenBank/DDBJ databases">
        <authorList>
            <person name="Partida-Martinez L."/>
            <person name="Huntemann M."/>
            <person name="Clum A."/>
            <person name="Wang J."/>
            <person name="Palaniappan K."/>
            <person name="Ritter S."/>
            <person name="Chen I.-M."/>
            <person name="Stamatis D."/>
            <person name="Reddy T."/>
            <person name="O'Malley R."/>
            <person name="Daum C."/>
            <person name="Shapiro N."/>
            <person name="Ivanova N."/>
            <person name="Kyrpides N."/>
            <person name="Woyke T."/>
        </authorList>
    </citation>
    <scope>NUCLEOTIDE SEQUENCE [LARGE SCALE GENOMIC DNA]</scope>
    <source>
        <strain evidence="1 2">AS3.13</strain>
    </source>
</reference>
<reference evidence="1 2" key="1">
    <citation type="submission" date="2020-08" db="EMBL/GenBank/DDBJ databases">
        <title>The Agave Microbiome: Exploring the role of microbial communities in plant adaptations to desert environments.</title>
        <authorList>
            <person name="Partida-Martinez L.P."/>
        </authorList>
    </citation>
    <scope>NUCLEOTIDE SEQUENCE [LARGE SCALE GENOMIC DNA]</scope>
    <source>
        <strain evidence="1 2">AS3.13</strain>
    </source>
</reference>
<accession>A0A7X0JCR2</accession>
<name>A0A7X0JCR2_9SPHN</name>
<dbReference type="EMBL" id="JACHBT010000011">
    <property type="protein sequence ID" value="MBB6505240.1"/>
    <property type="molecule type" value="Genomic_DNA"/>
</dbReference>
<dbReference type="SUPFAM" id="SSF51126">
    <property type="entry name" value="Pectin lyase-like"/>
    <property type="match status" value="1"/>
</dbReference>
<gene>
    <name evidence="1" type="ORF">F4693_002228</name>
</gene>
<evidence type="ECO:0000313" key="2">
    <source>
        <dbReference type="Proteomes" id="UP000522313"/>
    </source>
</evidence>
<evidence type="ECO:0000313" key="1">
    <source>
        <dbReference type="EMBL" id="MBB6505240.1"/>
    </source>
</evidence>
<dbReference type="InterPro" id="IPR011050">
    <property type="entry name" value="Pectin_lyase_fold/virulence"/>
</dbReference>
<dbReference type="PROSITE" id="PS51318">
    <property type="entry name" value="TAT"/>
    <property type="match status" value="1"/>
</dbReference>
<dbReference type="Gene3D" id="2.160.20.10">
    <property type="entry name" value="Single-stranded right-handed beta-helix, Pectin lyase-like"/>
    <property type="match status" value="1"/>
</dbReference>
<evidence type="ECO:0008006" key="3">
    <source>
        <dbReference type="Google" id="ProtNLM"/>
    </source>
</evidence>
<dbReference type="RefSeq" id="WP_184505936.1">
    <property type="nucleotide sequence ID" value="NZ_JACHBT010000011.1"/>
</dbReference>